<evidence type="ECO:0000313" key="3">
    <source>
        <dbReference type="Proteomes" id="UP001145145"/>
    </source>
</evidence>
<dbReference type="Proteomes" id="UP001145145">
    <property type="component" value="Unassembled WGS sequence"/>
</dbReference>
<dbReference type="PROSITE" id="PS51257">
    <property type="entry name" value="PROKAR_LIPOPROTEIN"/>
    <property type="match status" value="1"/>
</dbReference>
<dbReference type="SUPFAM" id="SSF53850">
    <property type="entry name" value="Periplasmic binding protein-like II"/>
    <property type="match status" value="1"/>
</dbReference>
<name>A0A9W6C899_9FIRM</name>
<evidence type="ECO:0000313" key="2">
    <source>
        <dbReference type="EMBL" id="GLG04500.1"/>
    </source>
</evidence>
<protein>
    <recommendedName>
        <fullName evidence="4">Extracellular solute-binding protein</fullName>
    </recommendedName>
</protein>
<keyword evidence="3" id="KW-1185">Reference proteome</keyword>
<feature type="signal peptide" evidence="1">
    <location>
        <begin position="1"/>
        <end position="20"/>
    </location>
</feature>
<feature type="chain" id="PRO_5040956779" description="Extracellular solute-binding protein" evidence="1">
    <location>
        <begin position="21"/>
        <end position="420"/>
    </location>
</feature>
<organism evidence="2 3">
    <name type="scientific">Sellimonas catena</name>
    <dbReference type="NCBI Taxonomy" id="2994035"/>
    <lineage>
        <taxon>Bacteria</taxon>
        <taxon>Bacillati</taxon>
        <taxon>Bacillota</taxon>
        <taxon>Clostridia</taxon>
        <taxon>Lachnospirales</taxon>
        <taxon>Lachnospiraceae</taxon>
        <taxon>Sellimonas</taxon>
    </lineage>
</organism>
<gene>
    <name evidence="2" type="ORF">Selli1_16740</name>
</gene>
<dbReference type="RefSeq" id="WP_281872727.1">
    <property type="nucleotide sequence ID" value="NZ_BSBO01000015.1"/>
</dbReference>
<evidence type="ECO:0000256" key="1">
    <source>
        <dbReference type="SAM" id="SignalP"/>
    </source>
</evidence>
<evidence type="ECO:0008006" key="4">
    <source>
        <dbReference type="Google" id="ProtNLM"/>
    </source>
</evidence>
<proteinExistence type="predicted"/>
<dbReference type="EMBL" id="BSBO01000015">
    <property type="protein sequence ID" value="GLG04500.1"/>
    <property type="molecule type" value="Genomic_DNA"/>
</dbReference>
<comment type="caution">
    <text evidence="2">The sequence shown here is derived from an EMBL/GenBank/DDBJ whole genome shotgun (WGS) entry which is preliminary data.</text>
</comment>
<dbReference type="Gene3D" id="3.40.190.10">
    <property type="entry name" value="Periplasmic binding protein-like II"/>
    <property type="match status" value="1"/>
</dbReference>
<keyword evidence="1" id="KW-0732">Signal</keyword>
<sequence length="420" mass="47269">MKKKRFIALLCAGALALGMAGCEEKGESGGKKEIEVITEPAFRELVDSAADQIMGFEDDLDITVTVFSTNAEKREREIQKLQTEIMAGKGPDVYILDTVIENESVSNTALFTNPYKTMQSGALALLDEYMKGDSYWEDSTYKKELLEAGQYEKRQYIIPFSCDYFVFCEPADGEQMTGTTVGEWIQQAESSQNQELWQAMQAISATAGRWFVPAVDYEAQEVLFSKDRWTELATAYISMLEQGNEEQWLENNPYEISNINHILGTENRQMKFIPDQDGKKLAAVRAYGAVSMSSSYKKEAYQFLMLFLNDTLEVEREKINMGTMVRGHVDPEGLPVQESAIRTKLENSASPELIDSICSTFSEIEGSYFVTQVEHNLYSAVGNLQSQIIGGEETDENQLRQEAAAAAEKAWKDYRTQMAE</sequence>
<accession>A0A9W6C899</accession>
<dbReference type="AlphaFoldDB" id="A0A9W6C899"/>
<reference evidence="2 3" key="1">
    <citation type="journal article" date="2023" name="Int. J. Syst. Evol. Microbiol.">
        <title>Sellimonas catena sp. nov., isolated from human faeces.</title>
        <authorList>
            <person name="Hisatomi A."/>
            <person name="Ohkuma M."/>
            <person name="Sakamoto M."/>
        </authorList>
    </citation>
    <scope>NUCLEOTIDE SEQUENCE [LARGE SCALE GENOMIC DNA]</scope>
    <source>
        <strain evidence="2 3">12EGH17</strain>
    </source>
</reference>